<comment type="similarity">
    <text evidence="6">Belongs to the peptidase M24A family. Methionine aminopeptidase type 1 subfamily.</text>
</comment>
<dbReference type="InterPro" id="IPR036005">
    <property type="entry name" value="Creatinase/aminopeptidase-like"/>
</dbReference>
<comment type="catalytic activity">
    <reaction evidence="6 7">
        <text>Release of N-terminal amino acids, preferentially methionine, from peptides and arylamides.</text>
        <dbReference type="EC" id="3.4.11.18"/>
    </reaction>
</comment>
<keyword evidence="4 6" id="KW-0479">Metal-binding</keyword>
<dbReference type="GO" id="GO:0006508">
    <property type="term" value="P:proteolysis"/>
    <property type="evidence" value="ECO:0007669"/>
    <property type="project" value="UniProtKB-KW"/>
</dbReference>
<evidence type="ECO:0000256" key="6">
    <source>
        <dbReference type="HAMAP-Rule" id="MF_01974"/>
    </source>
</evidence>
<dbReference type="AlphaFoldDB" id="A0A7J0BM61"/>
<dbReference type="SUPFAM" id="SSF55920">
    <property type="entry name" value="Creatinase/aminopeptidase"/>
    <property type="match status" value="1"/>
</dbReference>
<proteinExistence type="inferred from homology"/>
<dbReference type="GO" id="GO:0005829">
    <property type="term" value="C:cytosol"/>
    <property type="evidence" value="ECO:0007669"/>
    <property type="project" value="TreeGrafter"/>
</dbReference>
<feature type="binding site" evidence="6">
    <location>
        <position position="173"/>
    </location>
    <ligand>
        <name>a divalent metal cation</name>
        <dbReference type="ChEBI" id="CHEBI:60240"/>
        <label>2</label>
        <note>catalytic</note>
    </ligand>
</feature>
<dbReference type="PANTHER" id="PTHR43330">
    <property type="entry name" value="METHIONINE AMINOPEPTIDASE"/>
    <property type="match status" value="1"/>
</dbReference>
<evidence type="ECO:0000256" key="7">
    <source>
        <dbReference type="RuleBase" id="RU003653"/>
    </source>
</evidence>
<accession>A0A7J0BM61</accession>
<comment type="caution">
    <text evidence="9">The sequence shown here is derived from an EMBL/GenBank/DDBJ whole genome shotgun (WGS) entry which is preliminary data.</text>
</comment>
<dbReference type="RefSeq" id="WP_174405924.1">
    <property type="nucleotide sequence ID" value="NZ_BLVO01000013.1"/>
</dbReference>
<dbReference type="PROSITE" id="PS00680">
    <property type="entry name" value="MAP_1"/>
    <property type="match status" value="1"/>
</dbReference>
<evidence type="ECO:0000256" key="2">
    <source>
        <dbReference type="ARBA" id="ARBA00022438"/>
    </source>
</evidence>
<evidence type="ECO:0000256" key="3">
    <source>
        <dbReference type="ARBA" id="ARBA00022670"/>
    </source>
</evidence>
<dbReference type="CDD" id="cd01086">
    <property type="entry name" value="MetAP1"/>
    <property type="match status" value="1"/>
</dbReference>
<feature type="binding site" evidence="6">
    <location>
        <position position="238"/>
    </location>
    <ligand>
        <name>a divalent metal cation</name>
        <dbReference type="ChEBI" id="CHEBI:60240"/>
        <label>2</label>
        <note>catalytic</note>
    </ligand>
</feature>
<feature type="binding site" evidence="6">
    <location>
        <position position="110"/>
    </location>
    <ligand>
        <name>a divalent metal cation</name>
        <dbReference type="ChEBI" id="CHEBI:60240"/>
        <label>2</label>
        <note>catalytic</note>
    </ligand>
</feature>
<feature type="binding site" evidence="6">
    <location>
        <position position="99"/>
    </location>
    <ligand>
        <name>a divalent metal cation</name>
        <dbReference type="ChEBI" id="CHEBI:60240"/>
        <label>1</label>
    </ligand>
</feature>
<dbReference type="PRINTS" id="PR00599">
    <property type="entry name" value="MAPEPTIDASE"/>
</dbReference>
<dbReference type="GO" id="GO:0046872">
    <property type="term" value="F:metal ion binding"/>
    <property type="evidence" value="ECO:0007669"/>
    <property type="project" value="UniProtKB-UniRule"/>
</dbReference>
<dbReference type="Proteomes" id="UP000503840">
    <property type="component" value="Unassembled WGS sequence"/>
</dbReference>
<feature type="domain" description="Peptidase M24" evidence="8">
    <location>
        <begin position="17"/>
        <end position="245"/>
    </location>
</feature>
<gene>
    <name evidence="6 9" type="primary">map</name>
    <name evidence="9" type="ORF">DSM101010T_26860</name>
</gene>
<dbReference type="GO" id="GO:0070006">
    <property type="term" value="F:metalloaminopeptidase activity"/>
    <property type="evidence" value="ECO:0007669"/>
    <property type="project" value="UniProtKB-UniRule"/>
</dbReference>
<dbReference type="NCBIfam" id="TIGR00500">
    <property type="entry name" value="met_pdase_I"/>
    <property type="match status" value="1"/>
</dbReference>
<evidence type="ECO:0000259" key="8">
    <source>
        <dbReference type="Pfam" id="PF00557"/>
    </source>
</evidence>
<dbReference type="InterPro" id="IPR002467">
    <property type="entry name" value="Pept_M24A_MAP1"/>
</dbReference>
<evidence type="ECO:0000256" key="4">
    <source>
        <dbReference type="ARBA" id="ARBA00022723"/>
    </source>
</evidence>
<feature type="binding site" evidence="6">
    <location>
        <position position="238"/>
    </location>
    <ligand>
        <name>a divalent metal cation</name>
        <dbReference type="ChEBI" id="CHEBI:60240"/>
        <label>1</label>
    </ligand>
</feature>
<comment type="subunit">
    <text evidence="6">Monomer.</text>
</comment>
<comment type="function">
    <text evidence="1 6">Removes the N-terminal methionine from nascent proteins. The N-terminal methionine is often cleaved when the second residue in the primary sequence is small and uncharged (Met-Ala-, Cys, Gly, Pro, Ser, Thr, or Val). Requires deformylation of the N(alpha)-formylated initiator methionine before it can be hydrolyzed.</text>
</comment>
<feature type="binding site" evidence="6">
    <location>
        <position position="207"/>
    </location>
    <ligand>
        <name>a divalent metal cation</name>
        <dbReference type="ChEBI" id="CHEBI:60240"/>
        <label>2</label>
        <note>catalytic</note>
    </ligand>
</feature>
<comment type="cofactor">
    <cofactor evidence="6">
        <name>Co(2+)</name>
        <dbReference type="ChEBI" id="CHEBI:48828"/>
    </cofactor>
    <cofactor evidence="6">
        <name>Zn(2+)</name>
        <dbReference type="ChEBI" id="CHEBI:29105"/>
    </cofactor>
    <cofactor evidence="6">
        <name>Mn(2+)</name>
        <dbReference type="ChEBI" id="CHEBI:29035"/>
    </cofactor>
    <cofactor evidence="6">
        <name>Fe(2+)</name>
        <dbReference type="ChEBI" id="CHEBI:29033"/>
    </cofactor>
    <text evidence="6">Binds 2 divalent metal cations per subunit. Has a high-affinity and a low affinity metal-binding site. The true nature of the physiological cofactor is under debate. The enzyme is active with cobalt, zinc, manganese or divalent iron ions. Most likely, methionine aminopeptidases function as mononuclear Fe(2+)-metalloproteases under physiological conditions, and the catalytically relevant metal-binding site has been assigned to the histidine-containing high-affinity site.</text>
</comment>
<sequence length="255" mass="28232">MKKFRGVFLKNDKEIGLLREANRIVATILDVLGQHVQPGVKTMYFEDLTQNLCKQFGVRPAFQGYCGFPFALCCSVNEEIVHGFPSQRVLQEGDIVSFDMGVIYHGFYGDSARTYPVGTVSEEADRLMTVTRESLMLGIEQAINGNTLYDISRAVQTHVESNGFGVVRRFVGHGIGTRLHERPEIPNFVPPGLPGVPLKFGMVLAIEPMVTVGSYDVDILEDNWTAVTKDRKLSAHFEHSVAITANGPEILSLSE</sequence>
<dbReference type="EC" id="3.4.11.18" evidence="6 7"/>
<evidence type="ECO:0000313" key="9">
    <source>
        <dbReference type="EMBL" id="GFM34321.1"/>
    </source>
</evidence>
<evidence type="ECO:0000256" key="1">
    <source>
        <dbReference type="ARBA" id="ARBA00002521"/>
    </source>
</evidence>
<feature type="binding site" evidence="6">
    <location>
        <position position="110"/>
    </location>
    <ligand>
        <name>a divalent metal cation</name>
        <dbReference type="ChEBI" id="CHEBI:60240"/>
        <label>1</label>
    </ligand>
</feature>
<dbReference type="PANTHER" id="PTHR43330:SF27">
    <property type="entry name" value="METHIONINE AMINOPEPTIDASE"/>
    <property type="match status" value="1"/>
</dbReference>
<feature type="binding site" evidence="6">
    <location>
        <position position="180"/>
    </location>
    <ligand>
        <name>substrate</name>
    </ligand>
</feature>
<evidence type="ECO:0000256" key="5">
    <source>
        <dbReference type="ARBA" id="ARBA00022801"/>
    </source>
</evidence>
<dbReference type="EMBL" id="BLVO01000013">
    <property type="protein sequence ID" value="GFM34321.1"/>
    <property type="molecule type" value="Genomic_DNA"/>
</dbReference>
<dbReference type="HAMAP" id="MF_01974">
    <property type="entry name" value="MetAP_1"/>
    <property type="match status" value="1"/>
</dbReference>
<feature type="binding site" evidence="6">
    <location>
        <position position="82"/>
    </location>
    <ligand>
        <name>substrate</name>
    </ligand>
</feature>
<organism evidence="9 10">
    <name type="scientific">Desulfovibrio subterraneus</name>
    <dbReference type="NCBI Taxonomy" id="2718620"/>
    <lineage>
        <taxon>Bacteria</taxon>
        <taxon>Pseudomonadati</taxon>
        <taxon>Thermodesulfobacteriota</taxon>
        <taxon>Desulfovibrionia</taxon>
        <taxon>Desulfovibrionales</taxon>
        <taxon>Desulfovibrionaceae</taxon>
        <taxon>Desulfovibrio</taxon>
    </lineage>
</organism>
<reference evidence="9 10" key="1">
    <citation type="submission" date="2020-05" db="EMBL/GenBank/DDBJ databases">
        <title>Draft genome sequence of Desulfovibrio sp. strain HN2T.</title>
        <authorList>
            <person name="Ueno A."/>
            <person name="Tamazawa S."/>
            <person name="Tamamura S."/>
            <person name="Murakami T."/>
            <person name="Kiyama T."/>
            <person name="Inomata H."/>
            <person name="Amano Y."/>
            <person name="Miyakawa K."/>
            <person name="Tamaki H."/>
            <person name="Naganuma T."/>
            <person name="Kaneko K."/>
        </authorList>
    </citation>
    <scope>NUCLEOTIDE SEQUENCE [LARGE SCALE GENOMIC DNA]</scope>
    <source>
        <strain evidence="9 10">HN2</strain>
    </source>
</reference>
<name>A0A7J0BM61_9BACT</name>
<dbReference type="InterPro" id="IPR000994">
    <property type="entry name" value="Pept_M24"/>
</dbReference>
<evidence type="ECO:0000313" key="10">
    <source>
        <dbReference type="Proteomes" id="UP000503840"/>
    </source>
</evidence>
<dbReference type="InterPro" id="IPR001714">
    <property type="entry name" value="Pept_M24_MAP"/>
</dbReference>
<keyword evidence="5 6" id="KW-0378">Hydrolase</keyword>
<keyword evidence="2 6" id="KW-0031">Aminopeptidase</keyword>
<protein>
    <recommendedName>
        <fullName evidence="6 7">Methionine aminopeptidase</fullName>
        <shortName evidence="6">MAP</shortName>
        <shortName evidence="6">MetAP</shortName>
        <ecNumber evidence="6 7">3.4.11.18</ecNumber>
    </recommendedName>
    <alternativeName>
        <fullName evidence="6">Peptidase M</fullName>
    </alternativeName>
</protein>
<keyword evidence="10" id="KW-1185">Reference proteome</keyword>
<dbReference type="Gene3D" id="3.90.230.10">
    <property type="entry name" value="Creatinase/methionine aminopeptidase superfamily"/>
    <property type="match status" value="1"/>
</dbReference>
<dbReference type="GO" id="GO:0004239">
    <property type="term" value="F:initiator methionyl aminopeptidase activity"/>
    <property type="evidence" value="ECO:0007669"/>
    <property type="project" value="UniProtKB-UniRule"/>
</dbReference>
<keyword evidence="3 6" id="KW-0645">Protease</keyword>
<dbReference type="Pfam" id="PF00557">
    <property type="entry name" value="Peptidase_M24"/>
    <property type="match status" value="1"/>
</dbReference>